<evidence type="ECO:0000313" key="1">
    <source>
        <dbReference type="EMBL" id="GHF97851.1"/>
    </source>
</evidence>
<dbReference type="Gene3D" id="1.25.40.10">
    <property type="entry name" value="Tetratricopeptide repeat domain"/>
    <property type="match status" value="1"/>
</dbReference>
<accession>A0ABQ3K2X4</accession>
<sequence length="208" mass="22439">MTPEPSTTTRQAWQLIEAGAHDDAAELLATDPSEEARTALGYAYTFTGRFDEARAVYRALWKGAQGQPGAHRFLHQLGMVEREAGDHAAALALFEQEQKLIEREGLGALERAVNGYELAVCRHALGQEREAHAALAAAFAEAVTADDPTTLGCLWRAAGDFAQTEDRAEAAQDAYTNARSCFERAEYAAAVQEIDTRLSALGTATPEA</sequence>
<evidence type="ECO:0000313" key="2">
    <source>
        <dbReference type="Proteomes" id="UP000632154"/>
    </source>
</evidence>
<comment type="caution">
    <text evidence="1">The sequence shown here is derived from an EMBL/GenBank/DDBJ whole genome shotgun (WGS) entry which is preliminary data.</text>
</comment>
<name>A0ABQ3K2X4_9DEIO</name>
<reference evidence="2" key="1">
    <citation type="journal article" date="2019" name="Int. J. Syst. Evol. Microbiol.">
        <title>The Global Catalogue of Microorganisms (GCM) 10K type strain sequencing project: providing services to taxonomists for standard genome sequencing and annotation.</title>
        <authorList>
            <consortium name="The Broad Institute Genomics Platform"/>
            <consortium name="The Broad Institute Genome Sequencing Center for Infectious Disease"/>
            <person name="Wu L."/>
            <person name="Ma J."/>
        </authorList>
    </citation>
    <scope>NUCLEOTIDE SEQUENCE [LARGE SCALE GENOMIC DNA]</scope>
    <source>
        <strain evidence="2">CGMCC 1.18439</strain>
    </source>
</reference>
<dbReference type="EMBL" id="BNAL01000006">
    <property type="protein sequence ID" value="GHF97851.1"/>
    <property type="molecule type" value="Genomic_DNA"/>
</dbReference>
<dbReference type="RefSeq" id="WP_189642313.1">
    <property type="nucleotide sequence ID" value="NZ_BNAL01000006.1"/>
</dbReference>
<gene>
    <name evidence="1" type="ORF">GCM10017783_07130</name>
</gene>
<dbReference type="Proteomes" id="UP000632154">
    <property type="component" value="Unassembled WGS sequence"/>
</dbReference>
<evidence type="ECO:0008006" key="3">
    <source>
        <dbReference type="Google" id="ProtNLM"/>
    </source>
</evidence>
<dbReference type="InterPro" id="IPR011990">
    <property type="entry name" value="TPR-like_helical_dom_sf"/>
</dbReference>
<protein>
    <recommendedName>
        <fullName evidence="3">Tetratricopeptide repeat protein</fullName>
    </recommendedName>
</protein>
<dbReference type="SUPFAM" id="SSF48452">
    <property type="entry name" value="TPR-like"/>
    <property type="match status" value="1"/>
</dbReference>
<keyword evidence="2" id="KW-1185">Reference proteome</keyword>
<proteinExistence type="predicted"/>
<organism evidence="1 2">
    <name type="scientific">Deinococcus piscis</name>
    <dbReference type="NCBI Taxonomy" id="394230"/>
    <lineage>
        <taxon>Bacteria</taxon>
        <taxon>Thermotogati</taxon>
        <taxon>Deinococcota</taxon>
        <taxon>Deinococci</taxon>
        <taxon>Deinococcales</taxon>
        <taxon>Deinococcaceae</taxon>
        <taxon>Deinococcus</taxon>
    </lineage>
</organism>